<dbReference type="Pfam" id="PF03215">
    <property type="entry name" value="Rad17"/>
    <property type="match status" value="1"/>
</dbReference>
<dbReference type="GO" id="GO:0006974">
    <property type="term" value="P:DNA damage response"/>
    <property type="evidence" value="ECO:0007669"/>
    <property type="project" value="UniProtKB-KW"/>
</dbReference>
<protein>
    <recommendedName>
        <fullName evidence="10">Cell cycle checkpoint protein RAD17</fullName>
    </recommendedName>
</protein>
<dbReference type="AlphaFoldDB" id="A0ABD1EQQ4"/>
<evidence type="ECO:0000256" key="6">
    <source>
        <dbReference type="ARBA" id="ARBA00023242"/>
    </source>
</evidence>
<comment type="similarity">
    <text evidence="2">Belongs to the rad17/RAD24 family.</text>
</comment>
<dbReference type="Proteomes" id="UP001566132">
    <property type="component" value="Unassembled WGS sequence"/>
</dbReference>
<dbReference type="PANTHER" id="PTHR12172">
    <property type="entry name" value="CELL CYCLE CHECKPOINT PROTEIN RAD17"/>
    <property type="match status" value="1"/>
</dbReference>
<evidence type="ECO:0000256" key="2">
    <source>
        <dbReference type="ARBA" id="ARBA00006168"/>
    </source>
</evidence>
<organism evidence="8 9">
    <name type="scientific">Hypothenemus hampei</name>
    <name type="common">Coffee berry borer</name>
    <dbReference type="NCBI Taxonomy" id="57062"/>
    <lineage>
        <taxon>Eukaryota</taxon>
        <taxon>Metazoa</taxon>
        <taxon>Ecdysozoa</taxon>
        <taxon>Arthropoda</taxon>
        <taxon>Hexapoda</taxon>
        <taxon>Insecta</taxon>
        <taxon>Pterygota</taxon>
        <taxon>Neoptera</taxon>
        <taxon>Endopterygota</taxon>
        <taxon>Coleoptera</taxon>
        <taxon>Polyphaga</taxon>
        <taxon>Cucujiformia</taxon>
        <taxon>Curculionidae</taxon>
        <taxon>Scolytinae</taxon>
        <taxon>Hypothenemus</taxon>
    </lineage>
</organism>
<dbReference type="PANTHER" id="PTHR12172:SF0">
    <property type="entry name" value="CELL CYCLE CHECKPOINT PROTEIN RAD17"/>
    <property type="match status" value="1"/>
</dbReference>
<evidence type="ECO:0000256" key="4">
    <source>
        <dbReference type="ARBA" id="ARBA00022763"/>
    </source>
</evidence>
<dbReference type="GO" id="GO:0005634">
    <property type="term" value="C:nucleus"/>
    <property type="evidence" value="ECO:0007669"/>
    <property type="project" value="UniProtKB-SubCell"/>
</dbReference>
<comment type="caution">
    <text evidence="8">The sequence shown here is derived from an EMBL/GenBank/DDBJ whole genome shotgun (WGS) entry which is preliminary data.</text>
</comment>
<keyword evidence="6" id="KW-0539">Nucleus</keyword>
<keyword evidence="4" id="KW-0227">DNA damage</keyword>
<proteinExistence type="inferred from homology"/>
<accession>A0ABD1EQQ4</accession>
<keyword evidence="9" id="KW-1185">Reference proteome</keyword>
<name>A0ABD1EQQ4_HYPHA</name>
<gene>
    <name evidence="8" type="ORF">ABEB36_008384</name>
</gene>
<comment type="subcellular location">
    <subcellularLocation>
        <location evidence="1">Nucleus</location>
    </subcellularLocation>
</comment>
<dbReference type="GO" id="GO:0005524">
    <property type="term" value="F:ATP binding"/>
    <property type="evidence" value="ECO:0007669"/>
    <property type="project" value="UniProtKB-KW"/>
</dbReference>
<keyword evidence="3" id="KW-0547">Nucleotide-binding</keyword>
<evidence type="ECO:0000256" key="3">
    <source>
        <dbReference type="ARBA" id="ARBA00022741"/>
    </source>
</evidence>
<evidence type="ECO:0000313" key="9">
    <source>
        <dbReference type="Proteomes" id="UP001566132"/>
    </source>
</evidence>
<evidence type="ECO:0000256" key="7">
    <source>
        <dbReference type="ARBA" id="ARBA00023306"/>
    </source>
</evidence>
<keyword evidence="5" id="KW-0067">ATP-binding</keyword>
<evidence type="ECO:0000256" key="5">
    <source>
        <dbReference type="ARBA" id="ARBA00022840"/>
    </source>
</evidence>
<evidence type="ECO:0008006" key="10">
    <source>
        <dbReference type="Google" id="ProtNLM"/>
    </source>
</evidence>
<dbReference type="InterPro" id="IPR027417">
    <property type="entry name" value="P-loop_NTPase"/>
</dbReference>
<keyword evidence="7" id="KW-0131">Cell cycle</keyword>
<dbReference type="InterPro" id="IPR004582">
    <property type="entry name" value="Checkpoint_prot_Rad17_Rad24"/>
</dbReference>
<dbReference type="EMBL" id="JBDJPC010000006">
    <property type="protein sequence ID" value="KAL1497407.1"/>
    <property type="molecule type" value="Genomic_DNA"/>
</dbReference>
<dbReference type="SUPFAM" id="SSF52540">
    <property type="entry name" value="P-loop containing nucleoside triphosphate hydrolases"/>
    <property type="match status" value="1"/>
</dbReference>
<evidence type="ECO:0000256" key="1">
    <source>
        <dbReference type="ARBA" id="ARBA00004123"/>
    </source>
</evidence>
<reference evidence="8 9" key="1">
    <citation type="submission" date="2024-05" db="EMBL/GenBank/DDBJ databases">
        <title>Genetic variation in Jamaican populations of the coffee berry borer (Hypothenemus hampei).</title>
        <authorList>
            <person name="Errbii M."/>
            <person name="Myrie A."/>
        </authorList>
    </citation>
    <scope>NUCLEOTIDE SEQUENCE [LARGE SCALE GENOMIC DNA]</scope>
    <source>
        <strain evidence="8">JA-Hopewell-2020-01-JO</strain>
        <tissue evidence="8">Whole body</tissue>
    </source>
</reference>
<evidence type="ECO:0000313" key="8">
    <source>
        <dbReference type="EMBL" id="KAL1497407.1"/>
    </source>
</evidence>
<dbReference type="Gene3D" id="3.40.50.300">
    <property type="entry name" value="P-loop containing nucleotide triphosphate hydrolases"/>
    <property type="match status" value="1"/>
</dbReference>
<sequence>MSFQKWKSFDFGETTTGTESISVQKKCNTIKPKKRVVKSREIPSQLKQISFDFFKEIVPQSTSELVVHSKKLQELEGWLKTVTEQYQYDKKTEFLLLTGPTGSGKSSAIQVLCKSLNIEIAEWINPVDIDFDLLKQDSQISMFIEFFNDAKYCSLFNKEGGRKVIIVKDFPNAFLRNPEEFSEVLEQIAFTATHPVLFICTDSNNEANLQRLLFPDETLIKYSITHMSFNICAPTLLKKSLKRVTGILEAHPNLFEKPSVDLIDLIVNSSMGDIRCAMNQLFLSSLIKNENQLSEESSKQITSKRKRTHSSQAIKNMTRDQVLGLFHGLGKVLNPKRIDQGNSWRLNCDMEKLVDEFSIQPSKFTSFLYENYLKYFGNLNDVKNASEILSFSTRLLDNWENHHVLVMALWIAVLGVMVTNEHRVSKWNQIRGPKKICNKQLSMDQASRLHATDRYYYYLITKSNDHHQFNCNF</sequence>